<comment type="caution">
    <text evidence="3">The sequence shown here is derived from an EMBL/GenBank/DDBJ whole genome shotgun (WGS) entry which is preliminary data.</text>
</comment>
<name>A0ABW1DTB9_9ACTN</name>
<gene>
    <name evidence="3" type="ORF">ACFPZI_08335</name>
</gene>
<feature type="region of interest" description="Disordered" evidence="1">
    <location>
        <begin position="40"/>
        <end position="66"/>
    </location>
</feature>
<sequence>MRCRKRLVRPAALGGPPPYIAAVVDLAERPRMMAKIVRRDGTERNGTAAGHRRRRRRTCGPGRTWR</sequence>
<dbReference type="InterPro" id="IPR002878">
    <property type="entry name" value="ChsH2_C"/>
</dbReference>
<evidence type="ECO:0000259" key="2">
    <source>
        <dbReference type="Pfam" id="PF01796"/>
    </source>
</evidence>
<reference evidence="4" key="1">
    <citation type="journal article" date="2019" name="Int. J. Syst. Evol. Microbiol.">
        <title>The Global Catalogue of Microorganisms (GCM) 10K type strain sequencing project: providing services to taxonomists for standard genome sequencing and annotation.</title>
        <authorList>
            <consortium name="The Broad Institute Genomics Platform"/>
            <consortium name="The Broad Institute Genome Sequencing Center for Infectious Disease"/>
            <person name="Wu L."/>
            <person name="Ma J."/>
        </authorList>
    </citation>
    <scope>NUCLEOTIDE SEQUENCE [LARGE SCALE GENOMIC DNA]</scope>
    <source>
        <strain evidence="4">JCM 10411</strain>
    </source>
</reference>
<evidence type="ECO:0000313" key="3">
    <source>
        <dbReference type="EMBL" id="MFC5851836.1"/>
    </source>
</evidence>
<dbReference type="EMBL" id="JBHSOA010000014">
    <property type="protein sequence ID" value="MFC5851836.1"/>
    <property type="molecule type" value="Genomic_DNA"/>
</dbReference>
<evidence type="ECO:0000313" key="4">
    <source>
        <dbReference type="Proteomes" id="UP001596180"/>
    </source>
</evidence>
<keyword evidence="4" id="KW-1185">Reference proteome</keyword>
<evidence type="ECO:0000256" key="1">
    <source>
        <dbReference type="SAM" id="MobiDB-lite"/>
    </source>
</evidence>
<dbReference type="RefSeq" id="WP_381360265.1">
    <property type="nucleotide sequence ID" value="NZ_JBHSOA010000014.1"/>
</dbReference>
<accession>A0ABW1DTB9</accession>
<proteinExistence type="predicted"/>
<feature type="domain" description="ChsH2 C-terminal OB-fold" evidence="2">
    <location>
        <begin position="10"/>
        <end position="43"/>
    </location>
</feature>
<dbReference type="Proteomes" id="UP001596180">
    <property type="component" value="Unassembled WGS sequence"/>
</dbReference>
<organism evidence="3 4">
    <name type="scientific">Streptomyces chlorus</name>
    <dbReference type="NCBI Taxonomy" id="887452"/>
    <lineage>
        <taxon>Bacteria</taxon>
        <taxon>Bacillati</taxon>
        <taxon>Actinomycetota</taxon>
        <taxon>Actinomycetes</taxon>
        <taxon>Kitasatosporales</taxon>
        <taxon>Streptomycetaceae</taxon>
        <taxon>Streptomyces</taxon>
    </lineage>
</organism>
<protein>
    <submittedName>
        <fullName evidence="3">OB-fold domain-containing protein</fullName>
    </submittedName>
</protein>
<dbReference type="Pfam" id="PF01796">
    <property type="entry name" value="OB_ChsH2_C"/>
    <property type="match status" value="1"/>
</dbReference>